<keyword evidence="5" id="KW-0997">Cell inner membrane</keyword>
<dbReference type="RefSeq" id="WP_320422415.1">
    <property type="nucleotide sequence ID" value="NZ_JAXCLA010000003.1"/>
</dbReference>
<evidence type="ECO:0000256" key="10">
    <source>
        <dbReference type="SAM" id="MobiDB-lite"/>
    </source>
</evidence>
<evidence type="ECO:0000256" key="9">
    <source>
        <dbReference type="ARBA" id="ARBA00023136"/>
    </source>
</evidence>
<comment type="subcellular location">
    <subcellularLocation>
        <location evidence="1">Cell inner membrane</location>
        <topology evidence="1">Single-pass membrane protein</topology>
        <orientation evidence="1">Periplasmic side</orientation>
    </subcellularLocation>
</comment>
<comment type="caution">
    <text evidence="13">The sequence shown here is derived from an EMBL/GenBank/DDBJ whole genome shotgun (WGS) entry which is preliminary data.</text>
</comment>
<dbReference type="InterPro" id="IPR051045">
    <property type="entry name" value="TonB-dependent_transducer"/>
</dbReference>
<dbReference type="NCBIfam" id="TIGR01352">
    <property type="entry name" value="tonB_Cterm"/>
    <property type="match status" value="1"/>
</dbReference>
<gene>
    <name evidence="13" type="ORF">SNE35_08250</name>
</gene>
<dbReference type="SUPFAM" id="SSF74653">
    <property type="entry name" value="TolA/TonB C-terminal domain"/>
    <property type="match status" value="1"/>
</dbReference>
<dbReference type="PANTHER" id="PTHR33446">
    <property type="entry name" value="PROTEIN TONB-RELATED"/>
    <property type="match status" value="1"/>
</dbReference>
<evidence type="ECO:0000259" key="12">
    <source>
        <dbReference type="PROSITE" id="PS52015"/>
    </source>
</evidence>
<name>A0ABU5DGV1_9BURK</name>
<evidence type="ECO:0000313" key="13">
    <source>
        <dbReference type="EMBL" id="MDY0744494.1"/>
    </source>
</evidence>
<dbReference type="Pfam" id="PF03544">
    <property type="entry name" value="TonB_C"/>
    <property type="match status" value="1"/>
</dbReference>
<sequence length="269" mass="28679">MNTIALTDTQMPDLSTPEGRTERGSDVAGVKQQVLPMLPTASTLERRWSGAPRRRGMWLVVGGLHLGIGWMLAHGLVRNGLHLKPEPVQVRLIEPPTPKVLPPEPVREVKLPLVVPVPLVQPPPIAVAPIVAVALNEPPPPPAPVKPTATPAPTPPVVAAAPSAGPKQIPASAVRYLVEPRPHVPQMSRRLGESGLVVLRILVGVEGALKTARVKTSSGFDRLDQQALIDIRGARFEPYLENGQPVEWEADAGLEYEVGGGGGGRGRHH</sequence>
<dbReference type="InterPro" id="IPR006260">
    <property type="entry name" value="TonB/TolA_C"/>
</dbReference>
<dbReference type="InterPro" id="IPR037682">
    <property type="entry name" value="TonB_C"/>
</dbReference>
<keyword evidence="4" id="KW-1003">Cell membrane</keyword>
<keyword evidence="14" id="KW-1185">Reference proteome</keyword>
<dbReference type="Gene3D" id="3.30.1150.10">
    <property type="match status" value="1"/>
</dbReference>
<dbReference type="EMBL" id="JAXCLA010000003">
    <property type="protein sequence ID" value="MDY0744494.1"/>
    <property type="molecule type" value="Genomic_DNA"/>
</dbReference>
<evidence type="ECO:0000256" key="3">
    <source>
        <dbReference type="ARBA" id="ARBA00022448"/>
    </source>
</evidence>
<feature type="domain" description="TonB C-terminal" evidence="12">
    <location>
        <begin position="169"/>
        <end position="265"/>
    </location>
</feature>
<keyword evidence="9 11" id="KW-0472">Membrane</keyword>
<accession>A0ABU5DGV1</accession>
<evidence type="ECO:0000256" key="4">
    <source>
        <dbReference type="ARBA" id="ARBA00022475"/>
    </source>
</evidence>
<comment type="similarity">
    <text evidence="2">Belongs to the TonB family.</text>
</comment>
<evidence type="ECO:0000256" key="5">
    <source>
        <dbReference type="ARBA" id="ARBA00022519"/>
    </source>
</evidence>
<evidence type="ECO:0000256" key="11">
    <source>
        <dbReference type="SAM" id="Phobius"/>
    </source>
</evidence>
<keyword evidence="7" id="KW-0653">Protein transport</keyword>
<proteinExistence type="inferred from homology"/>
<feature type="region of interest" description="Disordered" evidence="10">
    <location>
        <begin position="1"/>
        <end position="24"/>
    </location>
</feature>
<evidence type="ECO:0000256" key="1">
    <source>
        <dbReference type="ARBA" id="ARBA00004383"/>
    </source>
</evidence>
<organism evidence="13 14">
    <name type="scientific">Roseateles agri</name>
    <dbReference type="NCBI Taxonomy" id="3098619"/>
    <lineage>
        <taxon>Bacteria</taxon>
        <taxon>Pseudomonadati</taxon>
        <taxon>Pseudomonadota</taxon>
        <taxon>Betaproteobacteria</taxon>
        <taxon>Burkholderiales</taxon>
        <taxon>Sphaerotilaceae</taxon>
        <taxon>Roseateles</taxon>
    </lineage>
</organism>
<dbReference type="PROSITE" id="PS52015">
    <property type="entry name" value="TONB_CTD"/>
    <property type="match status" value="1"/>
</dbReference>
<feature type="transmembrane region" description="Helical" evidence="11">
    <location>
        <begin position="56"/>
        <end position="77"/>
    </location>
</feature>
<evidence type="ECO:0000256" key="7">
    <source>
        <dbReference type="ARBA" id="ARBA00022927"/>
    </source>
</evidence>
<keyword evidence="3" id="KW-0813">Transport</keyword>
<keyword evidence="6 11" id="KW-0812">Transmembrane</keyword>
<evidence type="ECO:0000256" key="6">
    <source>
        <dbReference type="ARBA" id="ARBA00022692"/>
    </source>
</evidence>
<evidence type="ECO:0000256" key="2">
    <source>
        <dbReference type="ARBA" id="ARBA00006555"/>
    </source>
</evidence>
<evidence type="ECO:0000313" key="14">
    <source>
        <dbReference type="Proteomes" id="UP001285263"/>
    </source>
</evidence>
<keyword evidence="8 11" id="KW-1133">Transmembrane helix</keyword>
<reference evidence="13 14" key="1">
    <citation type="submission" date="2023-11" db="EMBL/GenBank/DDBJ databases">
        <title>Paucibacter sp. nov., isolated from fresh soil in Korea.</title>
        <authorList>
            <person name="Le N.T.T."/>
        </authorList>
    </citation>
    <scope>NUCLEOTIDE SEQUENCE [LARGE SCALE GENOMIC DNA]</scope>
    <source>
        <strain evidence="13 14">R3-3</strain>
    </source>
</reference>
<evidence type="ECO:0000256" key="8">
    <source>
        <dbReference type="ARBA" id="ARBA00022989"/>
    </source>
</evidence>
<feature type="compositionally biased region" description="Polar residues" evidence="10">
    <location>
        <begin position="1"/>
        <end position="13"/>
    </location>
</feature>
<protein>
    <submittedName>
        <fullName evidence="13">TonB family protein</fullName>
    </submittedName>
</protein>
<dbReference type="Proteomes" id="UP001285263">
    <property type="component" value="Unassembled WGS sequence"/>
</dbReference>